<dbReference type="AlphaFoldDB" id="A0A1H9ERJ7"/>
<evidence type="ECO:0000313" key="2">
    <source>
        <dbReference type="EMBL" id="SEQ28289.1"/>
    </source>
</evidence>
<keyword evidence="1" id="KW-0472">Membrane</keyword>
<evidence type="ECO:0000256" key="1">
    <source>
        <dbReference type="SAM" id="Phobius"/>
    </source>
</evidence>
<dbReference type="Proteomes" id="UP000242515">
    <property type="component" value="Unassembled WGS sequence"/>
</dbReference>
<dbReference type="EMBL" id="FOGC01000002">
    <property type="protein sequence ID" value="SEQ28289.1"/>
    <property type="molecule type" value="Genomic_DNA"/>
</dbReference>
<reference evidence="3" key="1">
    <citation type="submission" date="2016-10" db="EMBL/GenBank/DDBJ databases">
        <authorList>
            <person name="Varghese N."/>
            <person name="Submissions S."/>
        </authorList>
    </citation>
    <scope>NUCLEOTIDE SEQUENCE [LARGE SCALE GENOMIC DNA]</scope>
    <source>
        <strain evidence="3">8N4</strain>
    </source>
</reference>
<accession>A0A1H9ERJ7</accession>
<keyword evidence="1" id="KW-0812">Transmembrane</keyword>
<keyword evidence="1" id="KW-1133">Transmembrane helix</keyword>
<organism evidence="2 3">
    <name type="scientific">Rosenbergiella nectarea</name>
    <dbReference type="NCBI Taxonomy" id="988801"/>
    <lineage>
        <taxon>Bacteria</taxon>
        <taxon>Pseudomonadati</taxon>
        <taxon>Pseudomonadota</taxon>
        <taxon>Gammaproteobacteria</taxon>
        <taxon>Enterobacterales</taxon>
        <taxon>Erwiniaceae</taxon>
        <taxon>Rosenbergiella</taxon>
    </lineage>
</organism>
<gene>
    <name evidence="2" type="ORF">SAMN05216522_10233</name>
</gene>
<protein>
    <submittedName>
        <fullName evidence="2">Uncharacterized protein</fullName>
    </submittedName>
</protein>
<keyword evidence="3" id="KW-1185">Reference proteome</keyword>
<evidence type="ECO:0000313" key="3">
    <source>
        <dbReference type="Proteomes" id="UP000242515"/>
    </source>
</evidence>
<proteinExistence type="predicted"/>
<dbReference type="STRING" id="988801.SAMN05216522_10233"/>
<sequence>MFLCRTLFIDYPNTPCLLFTMLGLNTLPAPYAIITYLIDLTTYIIYYISKTTPLFPRWQSD</sequence>
<name>A0A1H9ERJ7_9GAMM</name>
<feature type="transmembrane region" description="Helical" evidence="1">
    <location>
        <begin position="29"/>
        <end position="48"/>
    </location>
</feature>